<protein>
    <submittedName>
        <fullName evidence="1">Uncharacterized protein</fullName>
    </submittedName>
</protein>
<reference evidence="1" key="1">
    <citation type="submission" date="2014-11" db="EMBL/GenBank/DDBJ databases">
        <authorList>
            <person name="Amaro Gonzalez C."/>
        </authorList>
    </citation>
    <scope>NUCLEOTIDE SEQUENCE</scope>
</reference>
<dbReference type="EMBL" id="GBXM01106292">
    <property type="protein sequence ID" value="JAH02285.1"/>
    <property type="molecule type" value="Transcribed_RNA"/>
</dbReference>
<name>A0A0E9PDZ9_ANGAN</name>
<reference evidence="1" key="2">
    <citation type="journal article" date="2015" name="Fish Shellfish Immunol.">
        <title>Early steps in the European eel (Anguilla anguilla)-Vibrio vulnificus interaction in the gills: Role of the RtxA13 toxin.</title>
        <authorList>
            <person name="Callol A."/>
            <person name="Pajuelo D."/>
            <person name="Ebbesson L."/>
            <person name="Teles M."/>
            <person name="MacKenzie S."/>
            <person name="Amaro C."/>
        </authorList>
    </citation>
    <scope>NUCLEOTIDE SEQUENCE</scope>
</reference>
<dbReference type="AlphaFoldDB" id="A0A0E9PDZ9"/>
<evidence type="ECO:0000313" key="1">
    <source>
        <dbReference type="EMBL" id="JAH02285.1"/>
    </source>
</evidence>
<organism evidence="1">
    <name type="scientific">Anguilla anguilla</name>
    <name type="common">European freshwater eel</name>
    <name type="synonym">Muraena anguilla</name>
    <dbReference type="NCBI Taxonomy" id="7936"/>
    <lineage>
        <taxon>Eukaryota</taxon>
        <taxon>Metazoa</taxon>
        <taxon>Chordata</taxon>
        <taxon>Craniata</taxon>
        <taxon>Vertebrata</taxon>
        <taxon>Euteleostomi</taxon>
        <taxon>Actinopterygii</taxon>
        <taxon>Neopterygii</taxon>
        <taxon>Teleostei</taxon>
        <taxon>Anguilliformes</taxon>
        <taxon>Anguillidae</taxon>
        <taxon>Anguilla</taxon>
    </lineage>
</organism>
<proteinExistence type="predicted"/>
<accession>A0A0E9PDZ9</accession>
<sequence length="33" mass="3906">MLYKSFFIKFSYFFPHLKVSSDNRSVTLSSLSK</sequence>